<feature type="transmembrane region" description="Helical" evidence="6">
    <location>
        <begin position="34"/>
        <end position="60"/>
    </location>
</feature>
<evidence type="ECO:0000313" key="7">
    <source>
        <dbReference type="EMBL" id="ODV65791.1"/>
    </source>
</evidence>
<dbReference type="GO" id="GO:0015297">
    <property type="term" value="F:antiporter activity"/>
    <property type="evidence" value="ECO:0007669"/>
    <property type="project" value="InterPro"/>
</dbReference>
<evidence type="ECO:0000256" key="6">
    <source>
        <dbReference type="SAM" id="Phobius"/>
    </source>
</evidence>
<comment type="similarity">
    <text evidence="2">Belongs to the multi antimicrobial extrusion (MATE) (TC 2.A.66.1) family.</text>
</comment>
<dbReference type="STRING" id="984485.A0A1E4REW6"/>
<feature type="transmembrane region" description="Helical" evidence="6">
    <location>
        <begin position="212"/>
        <end position="238"/>
    </location>
</feature>
<dbReference type="RefSeq" id="XP_020074858.1">
    <property type="nucleotide sequence ID" value="XM_020219401.1"/>
</dbReference>
<name>A0A1E4REW6_9ASCO</name>
<dbReference type="GO" id="GO:0016020">
    <property type="term" value="C:membrane"/>
    <property type="evidence" value="ECO:0007669"/>
    <property type="project" value="UniProtKB-SubCell"/>
</dbReference>
<keyword evidence="5 6" id="KW-0472">Membrane</keyword>
<evidence type="ECO:0000256" key="3">
    <source>
        <dbReference type="ARBA" id="ARBA00022692"/>
    </source>
</evidence>
<dbReference type="EMBL" id="KV454544">
    <property type="protein sequence ID" value="ODV65791.1"/>
    <property type="molecule type" value="Genomic_DNA"/>
</dbReference>
<dbReference type="OrthoDB" id="2126698at2759"/>
<feature type="transmembrane region" description="Helical" evidence="6">
    <location>
        <begin position="412"/>
        <end position="430"/>
    </location>
</feature>
<dbReference type="Pfam" id="PF01554">
    <property type="entry name" value="MatE"/>
    <property type="match status" value="2"/>
</dbReference>
<dbReference type="CDD" id="cd13132">
    <property type="entry name" value="MATE_eukaryotic"/>
    <property type="match status" value="1"/>
</dbReference>
<dbReference type="NCBIfam" id="TIGR00797">
    <property type="entry name" value="matE"/>
    <property type="match status" value="1"/>
</dbReference>
<dbReference type="InterPro" id="IPR045069">
    <property type="entry name" value="MATE_euk"/>
</dbReference>
<feature type="transmembrane region" description="Helical" evidence="6">
    <location>
        <begin position="436"/>
        <end position="459"/>
    </location>
</feature>
<dbReference type="PANTHER" id="PTHR11206">
    <property type="entry name" value="MULTIDRUG RESISTANCE PROTEIN"/>
    <property type="match status" value="1"/>
</dbReference>
<evidence type="ECO:0000256" key="4">
    <source>
        <dbReference type="ARBA" id="ARBA00022989"/>
    </source>
</evidence>
<organism evidence="7 8">
    <name type="scientific">Hyphopichia burtonii NRRL Y-1933</name>
    <dbReference type="NCBI Taxonomy" id="984485"/>
    <lineage>
        <taxon>Eukaryota</taxon>
        <taxon>Fungi</taxon>
        <taxon>Dikarya</taxon>
        <taxon>Ascomycota</taxon>
        <taxon>Saccharomycotina</taxon>
        <taxon>Pichiomycetes</taxon>
        <taxon>Debaryomycetaceae</taxon>
        <taxon>Hyphopichia</taxon>
    </lineage>
</organism>
<dbReference type="Proteomes" id="UP000095085">
    <property type="component" value="Unassembled WGS sequence"/>
</dbReference>
<feature type="transmembrane region" description="Helical" evidence="6">
    <location>
        <begin position="185"/>
        <end position="206"/>
    </location>
</feature>
<keyword evidence="3 6" id="KW-0812">Transmembrane</keyword>
<evidence type="ECO:0000256" key="5">
    <source>
        <dbReference type="ARBA" id="ARBA00023136"/>
    </source>
</evidence>
<feature type="transmembrane region" description="Helical" evidence="6">
    <location>
        <begin position="335"/>
        <end position="359"/>
    </location>
</feature>
<sequence>MNSEESVLTGVREHDYRSINEEVESDRLGFVQELKLVICSSGILSISFFLQYFISVMAIYSAGRLGPSQLAAVQLAVSTFNVTGNAIYQGVATSLDAFCSRAYGQKKYHDVGNYFQKCACLMLCLTVPLSCVWINSGFLLSKIISDTELVYRCQSYLRIITFGAPGLLLFEAGKRFLLCQRIVHSITYILSFVVVVNLIGNYFLVWNPKTSIGFLGIPIVVVILYWSLPIFTLLYVIFKDGKQCWGGFSLKICFSNWFPLMKLAIPGIIMVEAEYLAFQALNFFAASFGTTALAAQSICSTMGSLIFQVNFSVSVLISTRIGHFIGSRDFRGADILIRIALILASVIGCSSFFFIIIGRHILAGFFTQDEKLLEKASKLLIYLAFNQFADSFNVICGGILRGQGRQNIGSIINLVCYYLIALPIGYWFAFHQNMKVFGLWYGLVLGVFVLSVLQVFHILRSDWNLIAKNLQEKSRT</sequence>
<dbReference type="GO" id="GO:1990961">
    <property type="term" value="P:xenobiotic detoxification by transmembrane export across the plasma membrane"/>
    <property type="evidence" value="ECO:0007669"/>
    <property type="project" value="InterPro"/>
</dbReference>
<proteinExistence type="inferred from homology"/>
<feature type="transmembrane region" description="Helical" evidence="6">
    <location>
        <begin position="250"/>
        <end position="269"/>
    </location>
</feature>
<gene>
    <name evidence="7" type="ORF">HYPBUDRAFT_128959</name>
</gene>
<accession>A0A1E4REW6</accession>
<dbReference type="AlphaFoldDB" id="A0A1E4REW6"/>
<comment type="subcellular location">
    <subcellularLocation>
        <location evidence="1">Membrane</location>
        <topology evidence="1">Multi-pass membrane protein</topology>
    </subcellularLocation>
</comment>
<keyword evidence="8" id="KW-1185">Reference proteome</keyword>
<reference evidence="8" key="1">
    <citation type="submission" date="2016-05" db="EMBL/GenBank/DDBJ databases">
        <title>Comparative genomics of biotechnologically important yeasts.</title>
        <authorList>
            <consortium name="DOE Joint Genome Institute"/>
            <person name="Riley R."/>
            <person name="Haridas S."/>
            <person name="Wolfe K.H."/>
            <person name="Lopes M.R."/>
            <person name="Hittinger C.T."/>
            <person name="Goker M."/>
            <person name="Salamov A."/>
            <person name="Wisecaver J."/>
            <person name="Long T.M."/>
            <person name="Aerts A.L."/>
            <person name="Barry K."/>
            <person name="Choi C."/>
            <person name="Clum A."/>
            <person name="Coughlan A.Y."/>
            <person name="Deshpande S."/>
            <person name="Douglass A.P."/>
            <person name="Hanson S.J."/>
            <person name="Klenk H.-P."/>
            <person name="Labutti K."/>
            <person name="Lapidus A."/>
            <person name="Lindquist E."/>
            <person name="Lipzen A."/>
            <person name="Meier-Kolthoff J.P."/>
            <person name="Ohm R.A."/>
            <person name="Otillar R.P."/>
            <person name="Pangilinan J."/>
            <person name="Peng Y."/>
            <person name="Rokas A."/>
            <person name="Rosa C.A."/>
            <person name="Scheuner C."/>
            <person name="Sibirny A.A."/>
            <person name="Slot J.C."/>
            <person name="Stielow J.B."/>
            <person name="Sun H."/>
            <person name="Kurtzman C.P."/>
            <person name="Blackwell M."/>
            <person name="Grigoriev I.V."/>
            <person name="Jeffries T.W."/>
        </authorList>
    </citation>
    <scope>NUCLEOTIDE SEQUENCE [LARGE SCALE GENOMIC DNA]</scope>
    <source>
        <strain evidence="8">NRRL Y-1933</strain>
    </source>
</reference>
<keyword evidence="4 6" id="KW-1133">Transmembrane helix</keyword>
<protein>
    <submittedName>
        <fullName evidence="7">MATE efflux family protein</fullName>
    </submittedName>
</protein>
<evidence type="ECO:0000256" key="2">
    <source>
        <dbReference type="ARBA" id="ARBA00010199"/>
    </source>
</evidence>
<dbReference type="InterPro" id="IPR002528">
    <property type="entry name" value="MATE_fam"/>
</dbReference>
<evidence type="ECO:0000256" key="1">
    <source>
        <dbReference type="ARBA" id="ARBA00004141"/>
    </source>
</evidence>
<feature type="transmembrane region" description="Helical" evidence="6">
    <location>
        <begin position="114"/>
        <end position="135"/>
    </location>
</feature>
<dbReference type="GeneID" id="30993951"/>
<dbReference type="GO" id="GO:0042910">
    <property type="term" value="F:xenobiotic transmembrane transporter activity"/>
    <property type="evidence" value="ECO:0007669"/>
    <property type="project" value="InterPro"/>
</dbReference>
<evidence type="ECO:0000313" key="8">
    <source>
        <dbReference type="Proteomes" id="UP000095085"/>
    </source>
</evidence>